<organism evidence="6">
    <name type="scientific">Phallusia mammillata</name>
    <dbReference type="NCBI Taxonomy" id="59560"/>
    <lineage>
        <taxon>Eukaryota</taxon>
        <taxon>Metazoa</taxon>
        <taxon>Chordata</taxon>
        <taxon>Tunicata</taxon>
        <taxon>Ascidiacea</taxon>
        <taxon>Phlebobranchia</taxon>
        <taxon>Ascidiidae</taxon>
        <taxon>Phallusia</taxon>
    </lineage>
</organism>
<dbReference type="Pfam" id="PF07690">
    <property type="entry name" value="MFS_1"/>
    <property type="match status" value="2"/>
</dbReference>
<feature type="transmembrane region" description="Helical" evidence="5">
    <location>
        <begin position="207"/>
        <end position="228"/>
    </location>
</feature>
<dbReference type="GO" id="GO:0020037">
    <property type="term" value="F:heme binding"/>
    <property type="evidence" value="ECO:0007669"/>
    <property type="project" value="TreeGrafter"/>
</dbReference>
<dbReference type="EMBL" id="LR785215">
    <property type="protein sequence ID" value="CAB3246491.1"/>
    <property type="molecule type" value="mRNA"/>
</dbReference>
<feature type="transmembrane region" description="Helical" evidence="5">
    <location>
        <begin position="365"/>
        <end position="389"/>
    </location>
</feature>
<feature type="transmembrane region" description="Helical" evidence="5">
    <location>
        <begin position="339"/>
        <end position="359"/>
    </location>
</feature>
<gene>
    <name evidence="6" type="primary">Flvcr2-001</name>
</gene>
<proteinExistence type="evidence at transcript level"/>
<dbReference type="GO" id="GO:0097037">
    <property type="term" value="P:heme export"/>
    <property type="evidence" value="ECO:0007669"/>
    <property type="project" value="TreeGrafter"/>
</dbReference>
<evidence type="ECO:0000313" key="6">
    <source>
        <dbReference type="EMBL" id="CAB3246491.1"/>
    </source>
</evidence>
<protein>
    <submittedName>
        <fullName evidence="6">Feline leukemia virus subgroup C receptor-related protein 2-like</fullName>
    </submittedName>
</protein>
<dbReference type="PANTHER" id="PTHR10924">
    <property type="entry name" value="MAJOR FACILITATOR SUPERFAMILY PROTEIN-RELATED"/>
    <property type="match status" value="1"/>
</dbReference>
<dbReference type="Gene3D" id="1.20.1250.20">
    <property type="entry name" value="MFS general substrate transporter like domains"/>
    <property type="match status" value="2"/>
</dbReference>
<comment type="subcellular location">
    <subcellularLocation>
        <location evidence="1">Membrane</location>
        <topology evidence="1">Multi-pass membrane protein</topology>
    </subcellularLocation>
</comment>
<feature type="transmembrane region" description="Helical" evidence="5">
    <location>
        <begin position="91"/>
        <end position="112"/>
    </location>
</feature>
<feature type="transmembrane region" description="Helical" evidence="5">
    <location>
        <begin position="152"/>
        <end position="171"/>
    </location>
</feature>
<feature type="transmembrane region" description="Helical" evidence="5">
    <location>
        <begin position="430"/>
        <end position="450"/>
    </location>
</feature>
<feature type="transmembrane region" description="Helical" evidence="5">
    <location>
        <begin position="401"/>
        <end position="424"/>
    </location>
</feature>
<keyword evidence="4 5" id="KW-0472">Membrane</keyword>
<evidence type="ECO:0000256" key="5">
    <source>
        <dbReference type="SAM" id="Phobius"/>
    </source>
</evidence>
<keyword evidence="6" id="KW-0675">Receptor</keyword>
<dbReference type="SUPFAM" id="SSF103473">
    <property type="entry name" value="MFS general substrate transporter"/>
    <property type="match status" value="1"/>
</dbReference>
<feature type="transmembrane region" description="Helical" evidence="5">
    <location>
        <begin position="268"/>
        <end position="285"/>
    </location>
</feature>
<evidence type="ECO:0000256" key="1">
    <source>
        <dbReference type="ARBA" id="ARBA00004141"/>
    </source>
</evidence>
<feature type="transmembrane region" description="Helical" evidence="5">
    <location>
        <begin position="61"/>
        <end position="82"/>
    </location>
</feature>
<dbReference type="InterPro" id="IPR011701">
    <property type="entry name" value="MFS"/>
</dbReference>
<keyword evidence="3 5" id="KW-1133">Transmembrane helix</keyword>
<dbReference type="GO" id="GO:0016020">
    <property type="term" value="C:membrane"/>
    <property type="evidence" value="ECO:0007669"/>
    <property type="project" value="UniProtKB-SubCell"/>
</dbReference>
<dbReference type="GO" id="GO:0015232">
    <property type="term" value="F:heme transmembrane transporter activity"/>
    <property type="evidence" value="ECO:0007669"/>
    <property type="project" value="TreeGrafter"/>
</dbReference>
<feature type="transmembrane region" description="Helical" evidence="5">
    <location>
        <begin position="305"/>
        <end position="327"/>
    </location>
</feature>
<sequence>MSPNVKYEPIESTWKLYKRRWVFLIGLLILQFFAGISFSSYGQISDFYVKFFNASHAQVDWITNARNISAIVITFPLAWLVFKGVVRLRCLILIVAVCSTSGLFLVTISLLSPHFFPFIVIGQVLCGLSETVGIAVPSIFAVLWFPESQVGTAIAINIMGVCIGDGTGYLLPPTLVYTSHKSINATGIIVESQDDSDFMEKSQHSLLIMYGSFLAISAVVSVFFFIFITDKPPSPPTTAQYVKNTALYVHRSFYEFLQETKSLILNRSYILICIVVGFVFQIVLLENLMMSEIIKTSSVVGDINPAILSGFIMSLYSIGSTIGLGVGGKIVDKCKRYKMLAIVGTTMLFLSTVGIAFGVQHKHMITLLVSNGLFGFFSGSTEVVIFEIATQQTYPKDETMVNTWMTGIQTLIGFSLGIFGRIIFTAWGSIGVLVFQSLCIFVCIILVFCVSSRNRRLEVNDSDLEWSVDSDPTTPLITN</sequence>
<dbReference type="InterPro" id="IPR036259">
    <property type="entry name" value="MFS_trans_sf"/>
</dbReference>
<evidence type="ECO:0000256" key="3">
    <source>
        <dbReference type="ARBA" id="ARBA00022989"/>
    </source>
</evidence>
<dbReference type="PANTHER" id="PTHR10924:SF4">
    <property type="entry name" value="GH15861P"/>
    <property type="match status" value="1"/>
</dbReference>
<dbReference type="InterPro" id="IPR049680">
    <property type="entry name" value="FLVCR1-2_SLC49-like"/>
</dbReference>
<reference evidence="6" key="1">
    <citation type="submission" date="2020-04" db="EMBL/GenBank/DDBJ databases">
        <authorList>
            <person name="Neveu A P."/>
        </authorList>
    </citation>
    <scope>NUCLEOTIDE SEQUENCE</scope>
    <source>
        <tissue evidence="6">Whole embryo</tissue>
    </source>
</reference>
<evidence type="ECO:0000256" key="4">
    <source>
        <dbReference type="ARBA" id="ARBA00023136"/>
    </source>
</evidence>
<feature type="transmembrane region" description="Helical" evidence="5">
    <location>
        <begin position="118"/>
        <end position="145"/>
    </location>
</feature>
<evidence type="ECO:0000256" key="2">
    <source>
        <dbReference type="ARBA" id="ARBA00022692"/>
    </source>
</evidence>
<dbReference type="AlphaFoldDB" id="A0A6F9DCC2"/>
<feature type="transmembrane region" description="Helical" evidence="5">
    <location>
        <begin position="21"/>
        <end position="41"/>
    </location>
</feature>
<keyword evidence="2 5" id="KW-0812">Transmembrane</keyword>
<name>A0A6F9DCC2_9ASCI</name>
<accession>A0A6F9DCC2</accession>